<keyword evidence="2" id="KW-0378">Hydrolase</keyword>
<dbReference type="Proteomes" id="UP000036503">
    <property type="component" value="Unassembled WGS sequence"/>
</dbReference>
<feature type="domain" description="HNH nuclease" evidence="5">
    <location>
        <begin position="53"/>
        <end position="106"/>
    </location>
</feature>
<evidence type="ECO:0000313" key="7">
    <source>
        <dbReference type="Proteomes" id="UP000036503"/>
    </source>
</evidence>
<dbReference type="SMART" id="SM00507">
    <property type="entry name" value="HNHc"/>
    <property type="match status" value="1"/>
</dbReference>
<dbReference type="EMBL" id="LEKT01000024">
    <property type="protein sequence ID" value="KMO86383.1"/>
    <property type="molecule type" value="Genomic_DNA"/>
</dbReference>
<evidence type="ECO:0000313" key="6">
    <source>
        <dbReference type="EMBL" id="KMO86383.1"/>
    </source>
</evidence>
<keyword evidence="1" id="KW-0540">Nuclease</keyword>
<dbReference type="GO" id="GO:0004519">
    <property type="term" value="F:endonuclease activity"/>
    <property type="evidence" value="ECO:0007669"/>
    <property type="project" value="UniProtKB-KW"/>
</dbReference>
<organism evidence="6 7">
    <name type="scientific">Megasphaera cerevisiae DSM 20462</name>
    <dbReference type="NCBI Taxonomy" id="1122219"/>
    <lineage>
        <taxon>Bacteria</taxon>
        <taxon>Bacillati</taxon>
        <taxon>Bacillota</taxon>
        <taxon>Negativicutes</taxon>
        <taxon>Veillonellales</taxon>
        <taxon>Veillonellaceae</taxon>
        <taxon>Megasphaera</taxon>
    </lineage>
</organism>
<dbReference type="AlphaFoldDB" id="A0A0J6WVZ6"/>
<dbReference type="RefSeq" id="WP_072061802.1">
    <property type="nucleotide sequence ID" value="NZ_LEKT01000024.1"/>
</dbReference>
<evidence type="ECO:0000256" key="4">
    <source>
        <dbReference type="ARBA" id="ARBA00040194"/>
    </source>
</evidence>
<dbReference type="PANTHER" id="PTHR41286:SF1">
    <property type="entry name" value="HNH NUCLEASE YAJD-RELATED"/>
    <property type="match status" value="1"/>
</dbReference>
<reference evidence="6 7" key="1">
    <citation type="submission" date="2015-06" db="EMBL/GenBank/DDBJ databases">
        <title>Draft genome sequence of beer spoilage bacterium Megasphaera cerevisiae type strain 20462.</title>
        <authorList>
            <person name="Kutumbaka K."/>
            <person name="Pasmowitz J."/>
            <person name="Mategko J."/>
            <person name="Reyes D."/>
            <person name="Friedrich A."/>
            <person name="Han S."/>
            <person name="Martens-Habbena W."/>
            <person name="Neal-McKinney J."/>
            <person name="Janagama H.K."/>
            <person name="Nadala C."/>
            <person name="Samadpour M."/>
        </authorList>
    </citation>
    <scope>NUCLEOTIDE SEQUENCE [LARGE SCALE GENOMIC DNA]</scope>
    <source>
        <strain evidence="6 7">DSM 20462</strain>
    </source>
</reference>
<accession>A0A0J6WVZ6</accession>
<dbReference type="PATRIC" id="fig|1122219.3.peg.1382"/>
<evidence type="ECO:0000256" key="3">
    <source>
        <dbReference type="ARBA" id="ARBA00038412"/>
    </source>
</evidence>
<dbReference type="GO" id="GO:0016787">
    <property type="term" value="F:hydrolase activity"/>
    <property type="evidence" value="ECO:0007669"/>
    <property type="project" value="UniProtKB-KW"/>
</dbReference>
<dbReference type="GO" id="GO:0008270">
    <property type="term" value="F:zinc ion binding"/>
    <property type="evidence" value="ECO:0007669"/>
    <property type="project" value="InterPro"/>
</dbReference>
<dbReference type="InParanoid" id="A0A0J6WVZ6"/>
<dbReference type="OrthoDB" id="9779761at2"/>
<dbReference type="InterPro" id="IPR003615">
    <property type="entry name" value="HNH_nuc"/>
</dbReference>
<comment type="caution">
    <text evidence="6">The sequence shown here is derived from an EMBL/GenBank/DDBJ whole genome shotgun (WGS) entry which is preliminary data.</text>
</comment>
<proteinExistence type="inferred from homology"/>
<gene>
    <name evidence="6" type="ORF">AB840_08410</name>
</gene>
<sequence length="126" mass="15202">MPWKPKKPCAYPGCRELTVNRYCEQHQKLMDKRYDTYERSTVSKKRYGRAWKRIRDRYIGKHPLCEMCLKNHKTTPATEVHHIRPLSRGGTHDEDNLMALCKPCHSKITAEMDDRWHHAKKEYRYE</sequence>
<dbReference type="Gene3D" id="1.10.30.50">
    <property type="match status" value="1"/>
</dbReference>
<name>A0A0J6WVZ6_9FIRM</name>
<dbReference type="Pfam" id="PF01844">
    <property type="entry name" value="HNH"/>
    <property type="match status" value="1"/>
</dbReference>
<dbReference type="PANTHER" id="PTHR41286">
    <property type="entry name" value="HNH NUCLEASE YAJD-RELATED"/>
    <property type="match status" value="1"/>
</dbReference>
<evidence type="ECO:0000256" key="1">
    <source>
        <dbReference type="ARBA" id="ARBA00022722"/>
    </source>
</evidence>
<evidence type="ECO:0000256" key="2">
    <source>
        <dbReference type="ARBA" id="ARBA00022801"/>
    </source>
</evidence>
<keyword evidence="7" id="KW-1185">Reference proteome</keyword>
<keyword evidence="6" id="KW-0255">Endonuclease</keyword>
<dbReference type="GO" id="GO:0005829">
    <property type="term" value="C:cytosol"/>
    <property type="evidence" value="ECO:0007669"/>
    <property type="project" value="TreeGrafter"/>
</dbReference>
<dbReference type="GO" id="GO:0003676">
    <property type="term" value="F:nucleic acid binding"/>
    <property type="evidence" value="ECO:0007669"/>
    <property type="project" value="InterPro"/>
</dbReference>
<evidence type="ECO:0000259" key="5">
    <source>
        <dbReference type="SMART" id="SM00507"/>
    </source>
</evidence>
<comment type="similarity">
    <text evidence="3">Belongs to the HNH nuclease family.</text>
</comment>
<protein>
    <recommendedName>
        <fullName evidence="4">Putative HNH nuclease YajD</fullName>
    </recommendedName>
</protein>
<dbReference type="CDD" id="cd00085">
    <property type="entry name" value="HNHc"/>
    <property type="match status" value="1"/>
</dbReference>
<dbReference type="InterPro" id="IPR002711">
    <property type="entry name" value="HNH"/>
</dbReference>
<dbReference type="STRING" id="39029.BSR42_08705"/>